<sequence length="77" mass="9152">MSAKLIQPEMKPVSSPAIKSIGYDKEHEILYVEFHESGLYRYHDVPPKVYDALMSDRHHARYYDEHIKTKYRGEKLD</sequence>
<reference evidence="2 3" key="1">
    <citation type="submission" date="2023-07" db="EMBL/GenBank/DDBJ databases">
        <title>Closed genoem sequence of Methanomicrococcus sp. Hf6.</title>
        <authorList>
            <person name="Poehlein A."/>
            <person name="Protasov E."/>
            <person name="Platt K."/>
            <person name="Reeh H."/>
            <person name="Daniel R."/>
            <person name="Brune A."/>
        </authorList>
    </citation>
    <scope>NUCLEOTIDE SEQUENCE [LARGE SCALE GENOMIC DNA]</scope>
    <source>
        <strain evidence="2 3">Hf6</strain>
    </source>
</reference>
<name>A0AA96UZD6_9EURY</name>
<dbReference type="Proteomes" id="UP001302978">
    <property type="component" value="Chromosome"/>
</dbReference>
<gene>
    <name evidence="2" type="ORF">MmiHf6_04430</name>
</gene>
<dbReference type="EMBL" id="CP131059">
    <property type="protein sequence ID" value="WNY23140.1"/>
    <property type="molecule type" value="Genomic_DNA"/>
</dbReference>
<proteinExistence type="predicted"/>
<feature type="domain" description="KTSC" evidence="1">
    <location>
        <begin position="14"/>
        <end position="71"/>
    </location>
</feature>
<evidence type="ECO:0000313" key="3">
    <source>
        <dbReference type="Proteomes" id="UP001302978"/>
    </source>
</evidence>
<dbReference type="InterPro" id="IPR025309">
    <property type="entry name" value="KTSC_dom"/>
</dbReference>
<evidence type="ECO:0000313" key="2">
    <source>
        <dbReference type="EMBL" id="WNY23140.1"/>
    </source>
</evidence>
<dbReference type="GeneID" id="85194932"/>
<dbReference type="RefSeq" id="WP_316558149.1">
    <property type="nucleotide sequence ID" value="NZ_CP131059.1"/>
</dbReference>
<dbReference type="AlphaFoldDB" id="A0AA96UZD6"/>
<evidence type="ECO:0000259" key="1">
    <source>
        <dbReference type="Pfam" id="PF13619"/>
    </source>
</evidence>
<accession>A0AA96UZD6</accession>
<dbReference type="KEGG" id="mehf:MmiHf6_04430"/>
<organism evidence="2 3">
    <name type="scientific">Methanimicrococcus hongohii</name>
    <dbReference type="NCBI Taxonomy" id="3028295"/>
    <lineage>
        <taxon>Archaea</taxon>
        <taxon>Methanobacteriati</taxon>
        <taxon>Methanobacteriota</taxon>
        <taxon>Stenosarchaea group</taxon>
        <taxon>Methanomicrobia</taxon>
        <taxon>Methanosarcinales</taxon>
        <taxon>Methanosarcinaceae</taxon>
        <taxon>Methanimicrococcus</taxon>
    </lineage>
</organism>
<dbReference type="Pfam" id="PF13619">
    <property type="entry name" value="KTSC"/>
    <property type="match status" value="1"/>
</dbReference>
<keyword evidence="3" id="KW-1185">Reference proteome</keyword>
<protein>
    <recommendedName>
        <fullName evidence="1">KTSC domain-containing protein</fullName>
    </recommendedName>
</protein>